<dbReference type="Pfam" id="PF11974">
    <property type="entry name" value="bMG3"/>
    <property type="match status" value="1"/>
</dbReference>
<feature type="domain" description="Alpha-2-macroglobulin bait region" evidence="5">
    <location>
        <begin position="1103"/>
        <end position="1242"/>
    </location>
</feature>
<keyword evidence="2" id="KW-0732">Signal</keyword>
<evidence type="ECO:0000259" key="5">
    <source>
        <dbReference type="SMART" id="SM01359"/>
    </source>
</evidence>
<dbReference type="SMART" id="SM01359">
    <property type="entry name" value="A2M_N_2"/>
    <property type="match status" value="1"/>
</dbReference>
<dbReference type="Gene3D" id="2.60.40.3710">
    <property type="match status" value="1"/>
</dbReference>
<dbReference type="Gene3D" id="1.50.10.20">
    <property type="match status" value="1"/>
</dbReference>
<evidence type="ECO:0000256" key="3">
    <source>
        <dbReference type="SAM" id="MobiDB-lite"/>
    </source>
</evidence>
<protein>
    <submittedName>
        <fullName evidence="7">Alpha-2-macroglobulin</fullName>
    </submittedName>
</protein>
<dbReference type="SUPFAM" id="SSF48239">
    <property type="entry name" value="Terpenoid cyclases/Protein prenyltransferases"/>
    <property type="match status" value="1"/>
</dbReference>
<dbReference type="Proteomes" id="UP000807785">
    <property type="component" value="Unassembled WGS sequence"/>
</dbReference>
<keyword evidence="4" id="KW-1133">Transmembrane helix</keyword>
<dbReference type="InterPro" id="IPR021868">
    <property type="entry name" value="Alpha_2_Macroglob_MG3"/>
</dbReference>
<dbReference type="InterPro" id="IPR011625">
    <property type="entry name" value="A2M_N_BRD"/>
</dbReference>
<proteinExistence type="inferred from homology"/>
<dbReference type="EMBL" id="JADJEV010000003">
    <property type="protein sequence ID" value="MBK6972546.1"/>
    <property type="molecule type" value="Genomic_DNA"/>
</dbReference>
<feature type="transmembrane region" description="Helical" evidence="4">
    <location>
        <begin position="14"/>
        <end position="35"/>
    </location>
</feature>
<dbReference type="Gene3D" id="2.60.40.1930">
    <property type="match status" value="1"/>
</dbReference>
<feature type="transmembrane region" description="Helical" evidence="4">
    <location>
        <begin position="56"/>
        <end position="80"/>
    </location>
</feature>
<evidence type="ECO:0000256" key="4">
    <source>
        <dbReference type="SAM" id="Phobius"/>
    </source>
</evidence>
<dbReference type="InterPro" id="IPR051802">
    <property type="entry name" value="YfhM-like"/>
</dbReference>
<keyword evidence="4" id="KW-0472">Membrane</keyword>
<dbReference type="GO" id="GO:0004866">
    <property type="term" value="F:endopeptidase inhibitor activity"/>
    <property type="evidence" value="ECO:0007669"/>
    <property type="project" value="InterPro"/>
</dbReference>
<dbReference type="InterPro" id="IPR008930">
    <property type="entry name" value="Terpenoid_cyclase/PrenylTrfase"/>
</dbReference>
<comment type="caution">
    <text evidence="7">The sequence shown here is derived from an EMBL/GenBank/DDBJ whole genome shotgun (WGS) entry which is preliminary data.</text>
</comment>
<dbReference type="Pfam" id="PF01835">
    <property type="entry name" value="MG2"/>
    <property type="match status" value="1"/>
</dbReference>
<dbReference type="CDD" id="cd02891">
    <property type="entry name" value="A2M_like"/>
    <property type="match status" value="1"/>
</dbReference>
<sequence length="1995" mass="215767">MSALSSVFASLRDLVRLVFVLIGSLASLLFGRLQWTSPRWLDWLGARLAASSRAAAARPGASALILALLVAAGVGGWQGWKWWQARPRPVEVKFSVEAPPRTEIENEQKPNPLLVKFERGAAPIALVGKEVTQGLTSSPAIEGTWRWRDDRTLEFMPKADWPVGTDFSVGIDKTAVAPQIRLAAWEFTYRAPAFVAKLVSAEFYQDPVDPALKKAVVSLNFSHPVDPASLEKRVEMRMAGAAAGVLGVGAEKTGFVVSYDKLRLNAYLHSQPLPIPKDGTTLEIAIDRGVQAARGGKPGDDPLKQSVAIPGLYSLTIGEVEPTVVSNEHNDPEQVLVLQTSAAVHEKEMHKAVSAWLLPLHHPDSKPDECTQPYAWGDVGEVTQAVLKAGERIELDAVAAEREHTEVHSFKYKADVGRYLLVQTEKGVKSFGGYLLGQRDQRIVQVPPFPAELRILSQGALLALSGEKKVALLVRDLPGVKVDIGRVLPGQLQHLVSQSSGKFSVPDFNGSFGPDNLIERFERKLPLPKLKHGSAHYEAVDLCDYLKQDGEERRGVFLLHVQGYDPASESGSPPAEPAPMAESGEGEGEGDGPAVEQVDPSQKLDRRLILVTDLGLIAKRETDGTQVVFVQSIASGLPVAGASVDLIARNGATLGSQATDAQGMARFPKADNLTRERAPLLYLVKKAGDLSFLPLGKGDRSLDVSRFDVGGIANARSADQLGAYLFSDRGIYRPGDTFHIGMVVKAASWGQNGGKNGSQNGGKDGAKSLAGLPLESEVLDARGLVVKREKIRLAAGGFNELAHTTLDSSPTGNYTVNLYTVKDGHANQQIGSTQVKVQEFLPDRMKVSAHLSSEVAEGWVHPKDLKARVNVQNLFGTAAENRRVEATLTLSPAYPAFRSHPDYVFYDPQRAKESYSDKLADGKTNDKGDAELELGLEKYARATYRLHLLARAFEPEGGRSVSAETATLVSELPFLVGYKADGDLGYVSKGAKRSVSLIAIDPTAKKAAVGELNLQLVERKFVSVLTKQESGLYKYESRKKEVLVKEAPLSIPAAGHPLALASETPGNYAYVIRNAQGLELNRVEYSVAGQGNVTRSLERNAELQLTLDRKDYAPGDEIAINIRAPYVGAGLITIERDKVYAQQWFKADSTASVQKIRLPRDFEGNGYVSVQFVRDPASDEIFMSPLSYGIVPFATSLDQRTNKLALSSPELVKPGQPLKMKLTAAESTRAVVFAVDEGILQVARYQNADPLAHFFQKRALDVRTSQILDQILPEFRKLMAAAAPGGDAESALGQHLNPFKRKRDKPAVFWSGIVDVSGEREFSYTVPDTFNGTLRVMAVAINDKTIGIAQGKSLVRGDFVLSPNVPSMVAPGDEFEVSVGVANNVVGSGTKPQVTVSLAATPHLEVIGEATQKLEIGELREGVALFRVKARDGATAQLGSATLSFKAAMNDKPGGKSAKLATDLSVRPATPHATLLSLGSFKGSIEVPVQRDLHAEFARREAAVSPLPLVAAAGLSTYLANFPHLCTEQLVSQAVPALVLGKRPEFAPLDGTANKGKALDEVIRVLRTRQNADGGFGPWSASVRADEFASVHAIQLLLEARERGEPVPQDMLQLGTGYLQQLAASPAGDLYAARTRAQAAYLLTRQGVVTTAMLTSLRETLDAKYPKQWQDDLTAVWLAASYQLLKQESLATQLIARPAELLLKRGQPFAYGNYYDPLIRDAATLYMLARHFPARARALPPEAMLAMMKPVADNRFNTLSAAWTILALDAYAGNVGTDALGKLSIAEVDARGQANPLVLPANLVPRVASSAAAAKLRFGNDADMQSYYAISESGFDRTPPKLELRNGIEIVREYVDANGAPIKSVRIGDEITVRVRLRALDRDHVHSLAIVDLLPGGFEPVLRSQAEPQPGEAQPAWANPLGTGGNWAIEYADIREDRVVFYGSASRNLAEFSYRIKATNAGRFSVPPAYAESMYERDLQARSAGGVLTVEKATR</sequence>
<comment type="similarity">
    <text evidence="1">Belongs to the protease inhibitor I39 (alpha-2-macroglobulin) family. Bacterial alpha-2-macroglobulin subfamily.</text>
</comment>
<feature type="compositionally biased region" description="Low complexity" evidence="3">
    <location>
        <begin position="566"/>
        <end position="583"/>
    </location>
</feature>
<dbReference type="Pfam" id="PF17972">
    <property type="entry name" value="bMG5"/>
    <property type="match status" value="1"/>
</dbReference>
<evidence type="ECO:0000256" key="1">
    <source>
        <dbReference type="ARBA" id="ARBA00010556"/>
    </source>
</evidence>
<dbReference type="InterPro" id="IPR001599">
    <property type="entry name" value="Macroglobln_a2"/>
</dbReference>
<reference evidence="7" key="1">
    <citation type="submission" date="2020-10" db="EMBL/GenBank/DDBJ databases">
        <title>Connecting structure to function with the recovery of over 1000 high-quality activated sludge metagenome-assembled genomes encoding full-length rRNA genes using long-read sequencing.</title>
        <authorList>
            <person name="Singleton C.M."/>
            <person name="Petriglieri F."/>
            <person name="Kristensen J.M."/>
            <person name="Kirkegaard R.H."/>
            <person name="Michaelsen T.Y."/>
            <person name="Andersen M.H."/>
            <person name="Karst S.M."/>
            <person name="Dueholm M.S."/>
            <person name="Nielsen P.H."/>
            <person name="Albertsen M."/>
        </authorList>
    </citation>
    <scope>NUCLEOTIDE SEQUENCE</scope>
    <source>
        <strain evidence="7">Bjer_18-Q3-R1-45_BAT3C.347</strain>
    </source>
</reference>
<dbReference type="InterPro" id="IPR041203">
    <property type="entry name" value="Bact_A2M_MG5"/>
</dbReference>
<keyword evidence="4" id="KW-0812">Transmembrane</keyword>
<evidence type="ECO:0000313" key="8">
    <source>
        <dbReference type="Proteomes" id="UP000807785"/>
    </source>
</evidence>
<accession>A0A9D7E2B5</accession>
<name>A0A9D7E2B5_9PROT</name>
<dbReference type="Pfam" id="PF07703">
    <property type="entry name" value="A2M_BRD"/>
    <property type="match status" value="1"/>
</dbReference>
<evidence type="ECO:0000256" key="2">
    <source>
        <dbReference type="ARBA" id="ARBA00022729"/>
    </source>
</evidence>
<dbReference type="SMART" id="SM01360">
    <property type="entry name" value="A2M"/>
    <property type="match status" value="1"/>
</dbReference>
<evidence type="ECO:0000259" key="6">
    <source>
        <dbReference type="SMART" id="SM01360"/>
    </source>
</evidence>
<dbReference type="PANTHER" id="PTHR40094:SF1">
    <property type="entry name" value="UBIQUITIN DOMAIN-CONTAINING PROTEIN"/>
    <property type="match status" value="1"/>
</dbReference>
<dbReference type="PANTHER" id="PTHR40094">
    <property type="entry name" value="ALPHA-2-MACROGLOBULIN HOMOLOG"/>
    <property type="match status" value="1"/>
</dbReference>
<feature type="domain" description="Alpha-2-macroglobulin" evidence="6">
    <location>
        <begin position="1307"/>
        <end position="1398"/>
    </location>
</feature>
<evidence type="ECO:0000313" key="7">
    <source>
        <dbReference type="EMBL" id="MBK6972546.1"/>
    </source>
</evidence>
<organism evidence="7 8">
    <name type="scientific">Candidatus Methylophosphatis roskildensis</name>
    <dbReference type="NCBI Taxonomy" id="2899263"/>
    <lineage>
        <taxon>Bacteria</taxon>
        <taxon>Pseudomonadati</taxon>
        <taxon>Pseudomonadota</taxon>
        <taxon>Betaproteobacteria</taxon>
        <taxon>Nitrosomonadales</taxon>
        <taxon>Sterolibacteriaceae</taxon>
        <taxon>Candidatus Methylophosphatis</taxon>
    </lineage>
</organism>
<dbReference type="InterPro" id="IPR002890">
    <property type="entry name" value="MG2"/>
</dbReference>
<gene>
    <name evidence="7" type="ORF">IPH26_06215</name>
</gene>
<dbReference type="InterPro" id="IPR041246">
    <property type="entry name" value="Bact_MG10"/>
</dbReference>
<dbReference type="Pfam" id="PF17973">
    <property type="entry name" value="bMG10"/>
    <property type="match status" value="1"/>
</dbReference>
<dbReference type="Pfam" id="PF00207">
    <property type="entry name" value="A2M"/>
    <property type="match status" value="1"/>
</dbReference>
<feature type="region of interest" description="Disordered" evidence="3">
    <location>
        <begin position="565"/>
        <end position="600"/>
    </location>
</feature>